<dbReference type="Proteomes" id="UP001596337">
    <property type="component" value="Unassembled WGS sequence"/>
</dbReference>
<evidence type="ECO:0000313" key="1">
    <source>
        <dbReference type="EMBL" id="MFC6865598.1"/>
    </source>
</evidence>
<evidence type="ECO:0000313" key="2">
    <source>
        <dbReference type="Proteomes" id="UP001596337"/>
    </source>
</evidence>
<reference evidence="2" key="1">
    <citation type="journal article" date="2019" name="Int. J. Syst. Evol. Microbiol.">
        <title>The Global Catalogue of Microorganisms (GCM) 10K type strain sequencing project: providing services to taxonomists for standard genome sequencing and annotation.</title>
        <authorList>
            <consortium name="The Broad Institute Genomics Platform"/>
            <consortium name="The Broad Institute Genome Sequencing Center for Infectious Disease"/>
            <person name="Wu L."/>
            <person name="Ma J."/>
        </authorList>
    </citation>
    <scope>NUCLEOTIDE SEQUENCE [LARGE SCALE GENOMIC DNA]</scope>
    <source>
        <strain evidence="2">KCTC 32255</strain>
    </source>
</reference>
<proteinExistence type="predicted"/>
<protein>
    <submittedName>
        <fullName evidence="1">DUF3800 domain-containing protein</fullName>
    </submittedName>
</protein>
<dbReference type="Pfam" id="PF12686">
    <property type="entry name" value="DUF3800"/>
    <property type="match status" value="1"/>
</dbReference>
<gene>
    <name evidence="1" type="ORF">ACFQGD_00395</name>
</gene>
<sequence>MTSRKLLRVYVDETGDRGTSTRSSPFFAFAAVIVADENETALRKAMTHLRTTLRTPSGAALHWNKHVKTFSRRQHVTSTLAVLRQVSVVYVMVDKAAIPAGSGMLDDHVLFYNFAAGLVLERAVLAARHWPGGQHEAIVRFGHVRGFDHATSRDYFDRKRTASATANLPWGCLKSIHFSDQASWDGLQAADQYAGMLHAAFHPDEFGGYESAHFLAIRHQLRRSPRGKAWGWGFKFLGNGAAVTRLPWWPHTGL</sequence>
<dbReference type="EMBL" id="JBHSXX010000001">
    <property type="protein sequence ID" value="MFC6865598.1"/>
    <property type="molecule type" value="Genomic_DNA"/>
</dbReference>
<keyword evidence="2" id="KW-1185">Reference proteome</keyword>
<organism evidence="1 2">
    <name type="scientific">Haloechinothrix salitolerans</name>
    <dbReference type="NCBI Taxonomy" id="926830"/>
    <lineage>
        <taxon>Bacteria</taxon>
        <taxon>Bacillati</taxon>
        <taxon>Actinomycetota</taxon>
        <taxon>Actinomycetes</taxon>
        <taxon>Pseudonocardiales</taxon>
        <taxon>Pseudonocardiaceae</taxon>
        <taxon>Haloechinothrix</taxon>
    </lineage>
</organism>
<dbReference type="RefSeq" id="WP_345391984.1">
    <property type="nucleotide sequence ID" value="NZ_BAABLA010000007.1"/>
</dbReference>
<dbReference type="InterPro" id="IPR024524">
    <property type="entry name" value="DUF3800"/>
</dbReference>
<name>A0ABW2BS29_9PSEU</name>
<comment type="caution">
    <text evidence="1">The sequence shown here is derived from an EMBL/GenBank/DDBJ whole genome shotgun (WGS) entry which is preliminary data.</text>
</comment>
<accession>A0ABW2BS29</accession>